<dbReference type="InterPro" id="IPR000014">
    <property type="entry name" value="PAS"/>
</dbReference>
<dbReference type="Pfam" id="PF08448">
    <property type="entry name" value="PAS_4"/>
    <property type="match status" value="1"/>
</dbReference>
<dbReference type="SUPFAM" id="SSF55785">
    <property type="entry name" value="PYP-like sensor domain (PAS domain)"/>
    <property type="match status" value="1"/>
</dbReference>
<evidence type="ECO:0000313" key="3">
    <source>
        <dbReference type="EMBL" id="SFP69711.1"/>
    </source>
</evidence>
<evidence type="ECO:0000313" key="4">
    <source>
        <dbReference type="Proteomes" id="UP000199356"/>
    </source>
</evidence>
<gene>
    <name evidence="3" type="ORF">SAMN04488047_1113</name>
</gene>
<organism evidence="3 4">
    <name type="scientific">Tranquillimonas alkanivorans</name>
    <dbReference type="NCBI Taxonomy" id="441119"/>
    <lineage>
        <taxon>Bacteria</taxon>
        <taxon>Pseudomonadati</taxon>
        <taxon>Pseudomonadota</taxon>
        <taxon>Alphaproteobacteria</taxon>
        <taxon>Rhodobacterales</taxon>
        <taxon>Roseobacteraceae</taxon>
        <taxon>Tranquillimonas</taxon>
    </lineage>
</organism>
<keyword evidence="4" id="KW-1185">Reference proteome</keyword>
<dbReference type="NCBIfam" id="TIGR00229">
    <property type="entry name" value="sensory_box"/>
    <property type="match status" value="1"/>
</dbReference>
<evidence type="ECO:0000259" key="2">
    <source>
        <dbReference type="Pfam" id="PF08448"/>
    </source>
</evidence>
<feature type="domain" description="PAS fold-4" evidence="2">
    <location>
        <begin position="32"/>
        <end position="113"/>
    </location>
</feature>
<protein>
    <submittedName>
        <fullName evidence="3">PAS domain S-box-containing protein</fullName>
    </submittedName>
</protein>
<dbReference type="STRING" id="441119.SAMN04488047_1113"/>
<sequence length="252" mass="27096">MMPTESADALRRSLGVFSSPMFAVERDPAKGEFRVICVNDAYERATGLDGKALAGRRPHDLLPEPQAQELCTRYAACLADNRPLRYRETLDLPQGRSRWDTTIQPVERTDGTTLIVGTALPLDGSHHSDGTRRALDDILFLGVQAQFQLHRVTSYIESVSPGSGDPVAERLQAVAGVCRSIASALGDIRDRAERACGEMQSMPVIHGPLDPPPTSPQPANRDDAALAKPAPMAAPDIAAAVRSIASTVTHPD</sequence>
<dbReference type="EMBL" id="FOXA01000011">
    <property type="protein sequence ID" value="SFP69711.1"/>
    <property type="molecule type" value="Genomic_DNA"/>
</dbReference>
<evidence type="ECO:0000256" key="1">
    <source>
        <dbReference type="SAM" id="MobiDB-lite"/>
    </source>
</evidence>
<dbReference type="InterPro" id="IPR013656">
    <property type="entry name" value="PAS_4"/>
</dbReference>
<name>A0A1I5SG66_9RHOB</name>
<dbReference type="OrthoDB" id="7725754at2"/>
<dbReference type="Proteomes" id="UP000199356">
    <property type="component" value="Unassembled WGS sequence"/>
</dbReference>
<dbReference type="CDD" id="cd00130">
    <property type="entry name" value="PAS"/>
    <property type="match status" value="1"/>
</dbReference>
<dbReference type="Gene3D" id="3.30.450.20">
    <property type="entry name" value="PAS domain"/>
    <property type="match status" value="1"/>
</dbReference>
<reference evidence="3 4" key="1">
    <citation type="submission" date="2016-10" db="EMBL/GenBank/DDBJ databases">
        <authorList>
            <person name="de Groot N.N."/>
        </authorList>
    </citation>
    <scope>NUCLEOTIDE SEQUENCE [LARGE SCALE GENOMIC DNA]</scope>
    <source>
        <strain evidence="3 4">DSM 19547</strain>
    </source>
</reference>
<proteinExistence type="predicted"/>
<accession>A0A1I5SG66</accession>
<dbReference type="InterPro" id="IPR035965">
    <property type="entry name" value="PAS-like_dom_sf"/>
</dbReference>
<feature type="region of interest" description="Disordered" evidence="1">
    <location>
        <begin position="205"/>
        <end position="224"/>
    </location>
</feature>
<dbReference type="AlphaFoldDB" id="A0A1I5SG66"/>